<name>A0A2I1H401_9GLOM</name>
<evidence type="ECO:0000313" key="2">
    <source>
        <dbReference type="EMBL" id="PKY53564.1"/>
    </source>
</evidence>
<protein>
    <submittedName>
        <fullName evidence="2">Uncharacterized protein</fullName>
    </submittedName>
</protein>
<sequence length="133" mass="15487">MTNIFLMDRRKKFVSNRQIPCLHNSRKDDLDGTKSTKLYFDAMDQIEVVNQGTPSQITSSSHISNSKEIIEEFINLNEDFSKRLSLQPLVSTKPKNNNLSSDDLDKTKENNKKKRKKKKAITRGKYRLVCIFY</sequence>
<keyword evidence="3" id="KW-1185">Reference proteome</keyword>
<gene>
    <name evidence="2" type="ORF">RhiirA4_471867</name>
</gene>
<accession>A0A2I1H401</accession>
<dbReference type="AlphaFoldDB" id="A0A2I1H401"/>
<dbReference type="VEuPathDB" id="FungiDB:RhiirA1_477705"/>
<feature type="compositionally biased region" description="Polar residues" evidence="1">
    <location>
        <begin position="91"/>
        <end position="101"/>
    </location>
</feature>
<feature type="region of interest" description="Disordered" evidence="1">
    <location>
        <begin position="91"/>
        <end position="120"/>
    </location>
</feature>
<reference evidence="2 3" key="1">
    <citation type="submission" date="2015-10" db="EMBL/GenBank/DDBJ databases">
        <title>Genome analyses suggest a sexual origin of heterokaryosis in a supposedly ancient asexual fungus.</title>
        <authorList>
            <person name="Ropars J."/>
            <person name="Sedzielewska K."/>
            <person name="Noel J."/>
            <person name="Charron P."/>
            <person name="Farinelli L."/>
            <person name="Marton T."/>
            <person name="Kruger M."/>
            <person name="Pelin A."/>
            <person name="Brachmann A."/>
            <person name="Corradi N."/>
        </authorList>
    </citation>
    <scope>NUCLEOTIDE SEQUENCE [LARGE SCALE GENOMIC DNA]</scope>
    <source>
        <strain evidence="2 3">A4</strain>
    </source>
</reference>
<dbReference type="VEuPathDB" id="FungiDB:FUN_011706"/>
<feature type="compositionally biased region" description="Basic residues" evidence="1">
    <location>
        <begin position="111"/>
        <end position="120"/>
    </location>
</feature>
<proteinExistence type="predicted"/>
<dbReference type="EMBL" id="LLXI01001416">
    <property type="protein sequence ID" value="PKY53564.1"/>
    <property type="molecule type" value="Genomic_DNA"/>
</dbReference>
<comment type="caution">
    <text evidence="2">The sequence shown here is derived from an EMBL/GenBank/DDBJ whole genome shotgun (WGS) entry which is preliminary data.</text>
</comment>
<evidence type="ECO:0000313" key="3">
    <source>
        <dbReference type="Proteomes" id="UP000234323"/>
    </source>
</evidence>
<dbReference type="VEuPathDB" id="FungiDB:RhiirFUN_016745"/>
<dbReference type="Proteomes" id="UP000234323">
    <property type="component" value="Unassembled WGS sequence"/>
</dbReference>
<organism evidence="2 3">
    <name type="scientific">Rhizophagus irregularis</name>
    <dbReference type="NCBI Taxonomy" id="588596"/>
    <lineage>
        <taxon>Eukaryota</taxon>
        <taxon>Fungi</taxon>
        <taxon>Fungi incertae sedis</taxon>
        <taxon>Mucoromycota</taxon>
        <taxon>Glomeromycotina</taxon>
        <taxon>Glomeromycetes</taxon>
        <taxon>Glomerales</taxon>
        <taxon>Glomeraceae</taxon>
        <taxon>Rhizophagus</taxon>
    </lineage>
</organism>
<evidence type="ECO:0000256" key="1">
    <source>
        <dbReference type="SAM" id="MobiDB-lite"/>
    </source>
</evidence>